<feature type="domain" description="Zn(2)-C6 fungal-type" evidence="9">
    <location>
        <begin position="40"/>
        <end position="66"/>
    </location>
</feature>
<evidence type="ECO:0000256" key="8">
    <source>
        <dbReference type="SAM" id="MobiDB-lite"/>
    </source>
</evidence>
<dbReference type="GeneID" id="30194286"/>
<sequence length="255" mass="27266">MEHSNSSQASPRGSSSTPETSVDLSVRTTVAPESRQADPCRIREIKCSAEKPMCMNCKKKSNACTYPTSIRRRRPDKLPGTRATKRNRKKKNQLDTPLEATLSKKVEKPLSTAPSGPTQSSETISSDTSSFSMPHVPQLPQSTGGARDDSAPRLLGSTAVKSDIAAAKSEPSPGSSRKSSVSSRQPASHRQAPSRPHPQPLPELGYPRSSGIDQLQSGLASGIPHDPSSLGTPSYQAYPHPSLEQELPAQQPPLS</sequence>
<reference evidence="10 11" key="1">
    <citation type="submission" date="2016-06" db="EMBL/GenBank/DDBJ databases">
        <title>Evolution of pathogenesis and genome organization in the Tremellales.</title>
        <authorList>
            <person name="Cuomo C."/>
            <person name="Litvintseva A."/>
            <person name="Heitman J."/>
            <person name="Chen Y."/>
            <person name="Sun S."/>
            <person name="Springer D."/>
            <person name="Dromer F."/>
            <person name="Young S."/>
            <person name="Zeng Q."/>
            <person name="Chapman S."/>
            <person name="Gujja S."/>
            <person name="Saif S."/>
            <person name="Birren B."/>
        </authorList>
    </citation>
    <scope>NUCLEOTIDE SEQUENCE [LARGE SCALE GENOMIC DNA]</scope>
    <source>
        <strain evidence="10 11">CBS 7118</strain>
    </source>
</reference>
<dbReference type="OrthoDB" id="2123952at2759"/>
<dbReference type="CDD" id="cd00067">
    <property type="entry name" value="GAL4"/>
    <property type="match status" value="1"/>
</dbReference>
<dbReference type="GO" id="GO:0005634">
    <property type="term" value="C:nucleus"/>
    <property type="evidence" value="ECO:0007669"/>
    <property type="project" value="UniProtKB-SubCell"/>
</dbReference>
<evidence type="ECO:0000259" key="9">
    <source>
        <dbReference type="PROSITE" id="PS50048"/>
    </source>
</evidence>
<feature type="region of interest" description="Disordered" evidence="8">
    <location>
        <begin position="58"/>
        <end position="255"/>
    </location>
</feature>
<dbReference type="EMBL" id="AWGH01000015">
    <property type="protein sequence ID" value="ODN94219.1"/>
    <property type="molecule type" value="Genomic_DNA"/>
</dbReference>
<feature type="region of interest" description="Disordered" evidence="8">
    <location>
        <begin position="1"/>
        <end position="38"/>
    </location>
</feature>
<comment type="subcellular location">
    <subcellularLocation>
        <location evidence="1">Nucleus</location>
    </subcellularLocation>
</comment>
<dbReference type="InterPro" id="IPR036864">
    <property type="entry name" value="Zn2-C6_fun-type_DNA-bd_sf"/>
</dbReference>
<dbReference type="Gene3D" id="4.10.240.10">
    <property type="entry name" value="Zn(2)-C6 fungal-type DNA-binding domain"/>
    <property type="match status" value="1"/>
</dbReference>
<dbReference type="GO" id="GO:0000981">
    <property type="term" value="F:DNA-binding transcription factor activity, RNA polymerase II-specific"/>
    <property type="evidence" value="ECO:0007669"/>
    <property type="project" value="InterPro"/>
</dbReference>
<dbReference type="PANTHER" id="PTHR31313">
    <property type="entry name" value="TY1 ENHANCER ACTIVATOR"/>
    <property type="match status" value="1"/>
</dbReference>
<keyword evidence="3" id="KW-0862">Zinc</keyword>
<dbReference type="InterPro" id="IPR001138">
    <property type="entry name" value="Zn2Cys6_DnaBD"/>
</dbReference>
<dbReference type="GO" id="GO:0003677">
    <property type="term" value="F:DNA binding"/>
    <property type="evidence" value="ECO:0007669"/>
    <property type="project" value="UniProtKB-KW"/>
</dbReference>
<dbReference type="Pfam" id="PF00172">
    <property type="entry name" value="Zn_clus"/>
    <property type="match status" value="1"/>
</dbReference>
<keyword evidence="11" id="KW-1185">Reference proteome</keyword>
<feature type="compositionally biased region" description="Polar residues" evidence="8">
    <location>
        <begin position="1"/>
        <end position="28"/>
    </location>
</feature>
<comment type="caution">
    <text evidence="10">The sequence shown here is derived from an EMBL/GenBank/DDBJ whole genome shotgun (WGS) entry which is preliminary data.</text>
</comment>
<evidence type="ECO:0000256" key="6">
    <source>
        <dbReference type="ARBA" id="ARBA00023163"/>
    </source>
</evidence>
<keyword evidence="7" id="KW-0539">Nucleus</keyword>
<evidence type="ECO:0000256" key="5">
    <source>
        <dbReference type="ARBA" id="ARBA00023125"/>
    </source>
</evidence>
<dbReference type="SUPFAM" id="SSF57701">
    <property type="entry name" value="Zn2/Cys6 DNA-binding domain"/>
    <property type="match status" value="1"/>
</dbReference>
<evidence type="ECO:0000256" key="3">
    <source>
        <dbReference type="ARBA" id="ARBA00022833"/>
    </source>
</evidence>
<protein>
    <recommendedName>
        <fullName evidence="9">Zn(2)-C6 fungal-type domain-containing protein</fullName>
    </recommendedName>
</protein>
<evidence type="ECO:0000256" key="4">
    <source>
        <dbReference type="ARBA" id="ARBA00023015"/>
    </source>
</evidence>
<evidence type="ECO:0000256" key="1">
    <source>
        <dbReference type="ARBA" id="ARBA00004123"/>
    </source>
</evidence>
<keyword evidence="6" id="KW-0804">Transcription</keyword>
<feature type="compositionally biased region" description="Low complexity" evidence="8">
    <location>
        <begin position="169"/>
        <end position="188"/>
    </location>
</feature>
<dbReference type="AlphaFoldDB" id="A0A1E3J046"/>
<dbReference type="PANTHER" id="PTHR31313:SF81">
    <property type="entry name" value="TY1 ENHANCER ACTIVATOR"/>
    <property type="match status" value="1"/>
</dbReference>
<evidence type="ECO:0000313" key="10">
    <source>
        <dbReference type="EMBL" id="ODN94219.1"/>
    </source>
</evidence>
<feature type="compositionally biased region" description="Low complexity" evidence="8">
    <location>
        <begin position="118"/>
        <end position="132"/>
    </location>
</feature>
<gene>
    <name evidence="10" type="ORF">L198_05073</name>
</gene>
<name>A0A1E3J046_9TREE</name>
<evidence type="ECO:0000256" key="2">
    <source>
        <dbReference type="ARBA" id="ARBA00022723"/>
    </source>
</evidence>
<organism evidence="10 11">
    <name type="scientific">Cryptococcus wingfieldii CBS 7118</name>
    <dbReference type="NCBI Taxonomy" id="1295528"/>
    <lineage>
        <taxon>Eukaryota</taxon>
        <taxon>Fungi</taxon>
        <taxon>Dikarya</taxon>
        <taxon>Basidiomycota</taxon>
        <taxon>Agaricomycotina</taxon>
        <taxon>Tremellomycetes</taxon>
        <taxon>Tremellales</taxon>
        <taxon>Cryptococcaceae</taxon>
        <taxon>Cryptococcus</taxon>
    </lineage>
</organism>
<keyword evidence="4" id="KW-0805">Transcription regulation</keyword>
<evidence type="ECO:0000256" key="7">
    <source>
        <dbReference type="ARBA" id="ARBA00023242"/>
    </source>
</evidence>
<dbReference type="InterPro" id="IPR051615">
    <property type="entry name" value="Transcr_Regulatory_Elem"/>
</dbReference>
<accession>A0A1E3J046</accession>
<keyword evidence="5" id="KW-0238">DNA-binding</keyword>
<keyword evidence="2" id="KW-0479">Metal-binding</keyword>
<evidence type="ECO:0000313" key="11">
    <source>
        <dbReference type="Proteomes" id="UP000094819"/>
    </source>
</evidence>
<proteinExistence type="predicted"/>
<dbReference type="RefSeq" id="XP_019030750.1">
    <property type="nucleotide sequence ID" value="XM_019177169.1"/>
</dbReference>
<dbReference type="Proteomes" id="UP000094819">
    <property type="component" value="Unassembled WGS sequence"/>
</dbReference>
<dbReference type="PROSITE" id="PS50048">
    <property type="entry name" value="ZN2_CY6_FUNGAL_2"/>
    <property type="match status" value="1"/>
</dbReference>
<dbReference type="GO" id="GO:0008270">
    <property type="term" value="F:zinc ion binding"/>
    <property type="evidence" value="ECO:0007669"/>
    <property type="project" value="InterPro"/>
</dbReference>